<evidence type="ECO:0000259" key="2">
    <source>
        <dbReference type="Pfam" id="PF08327"/>
    </source>
</evidence>
<evidence type="ECO:0000313" key="4">
    <source>
        <dbReference type="EMBL" id="SDE20708.1"/>
    </source>
</evidence>
<dbReference type="EMBL" id="FNAJ01000005">
    <property type="protein sequence ID" value="SDE20708.1"/>
    <property type="molecule type" value="Genomic_DNA"/>
</dbReference>
<gene>
    <name evidence="3" type="ORF">MVI01_27160</name>
    <name evidence="4" type="ORF">SAMN04488504_10511</name>
</gene>
<dbReference type="InterPro" id="IPR023393">
    <property type="entry name" value="START-like_dom_sf"/>
</dbReference>
<dbReference type="RefSeq" id="WP_090490466.1">
    <property type="nucleotide sequence ID" value="NZ_BJVY01000012.1"/>
</dbReference>
<dbReference type="Pfam" id="PF08327">
    <property type="entry name" value="AHSA1"/>
    <property type="match status" value="1"/>
</dbReference>
<proteinExistence type="inferred from homology"/>
<feature type="domain" description="Activator of Hsp90 ATPase homologue 1/2-like C-terminal" evidence="2">
    <location>
        <begin position="15"/>
        <end position="145"/>
    </location>
</feature>
<evidence type="ECO:0000256" key="1">
    <source>
        <dbReference type="ARBA" id="ARBA00006817"/>
    </source>
</evidence>
<dbReference type="AlphaFoldDB" id="A0A511HBM1"/>
<dbReference type="Proteomes" id="UP000321224">
    <property type="component" value="Unassembled WGS sequence"/>
</dbReference>
<dbReference type="Proteomes" id="UP000198717">
    <property type="component" value="Unassembled WGS sequence"/>
</dbReference>
<evidence type="ECO:0000313" key="3">
    <source>
        <dbReference type="EMBL" id="GEL70932.1"/>
    </source>
</evidence>
<protein>
    <submittedName>
        <fullName evidence="3">Activator of HSP90 ATPase</fullName>
    </submittedName>
    <submittedName>
        <fullName evidence="4">Uncharacterized conserved protein YndB, AHSA1/START domain</fullName>
    </submittedName>
</protein>
<dbReference type="CDD" id="cd08900">
    <property type="entry name" value="SRPBCC_CalC_Aha1-like_7"/>
    <property type="match status" value="1"/>
</dbReference>
<accession>A0A511HBM1</accession>
<reference evidence="3 6" key="2">
    <citation type="submission" date="2019-07" db="EMBL/GenBank/DDBJ databases">
        <title>Whole genome shotgun sequence of Myxococcus virescens NBRC 100334.</title>
        <authorList>
            <person name="Hosoyama A."/>
            <person name="Uohara A."/>
            <person name="Ohji S."/>
            <person name="Ichikawa N."/>
        </authorList>
    </citation>
    <scope>NUCLEOTIDE SEQUENCE [LARGE SCALE GENOMIC DNA]</scope>
    <source>
        <strain evidence="3 6">NBRC 100334</strain>
    </source>
</reference>
<dbReference type="InterPro" id="IPR013538">
    <property type="entry name" value="ASHA1/2-like_C"/>
</dbReference>
<dbReference type="EMBL" id="BJVY01000012">
    <property type="protein sequence ID" value="GEL70932.1"/>
    <property type="molecule type" value="Genomic_DNA"/>
</dbReference>
<organism evidence="3 6">
    <name type="scientific">Myxococcus virescens</name>
    <dbReference type="NCBI Taxonomy" id="83456"/>
    <lineage>
        <taxon>Bacteria</taxon>
        <taxon>Pseudomonadati</taxon>
        <taxon>Myxococcota</taxon>
        <taxon>Myxococcia</taxon>
        <taxon>Myxococcales</taxon>
        <taxon>Cystobacterineae</taxon>
        <taxon>Myxococcaceae</taxon>
        <taxon>Myxococcus</taxon>
    </lineage>
</organism>
<name>A0A511HBM1_9BACT</name>
<reference evidence="4 5" key="1">
    <citation type="submission" date="2016-10" db="EMBL/GenBank/DDBJ databases">
        <authorList>
            <person name="Varghese N."/>
            <person name="Submissions S."/>
        </authorList>
    </citation>
    <scope>NUCLEOTIDE SEQUENCE [LARGE SCALE GENOMIC DNA]</scope>
    <source>
        <strain evidence="4 5">DSM 2260</strain>
    </source>
</reference>
<keyword evidence="5" id="KW-1185">Reference proteome</keyword>
<dbReference type="Gene3D" id="3.30.530.20">
    <property type="match status" value="1"/>
</dbReference>
<evidence type="ECO:0000313" key="6">
    <source>
        <dbReference type="Proteomes" id="UP000321224"/>
    </source>
</evidence>
<sequence length="150" mass="16986">MTVVHSTFTIDRVFNAPVPRVFNAFENPEIRRRWFVEGEGWEVGRYELNFQAGGREGGVFRFQGGPEIGNDTLYTDIIPNERIVFAYTMTIAGKRISSSLVTVQFTAEGDKTRMSYTEQGAYFEGGQDAIRGREAGTKELLEKLALEFTR</sequence>
<dbReference type="SUPFAM" id="SSF55961">
    <property type="entry name" value="Bet v1-like"/>
    <property type="match status" value="1"/>
</dbReference>
<evidence type="ECO:0000313" key="5">
    <source>
        <dbReference type="Proteomes" id="UP000198717"/>
    </source>
</evidence>
<comment type="caution">
    <text evidence="3">The sequence shown here is derived from an EMBL/GenBank/DDBJ whole genome shotgun (WGS) entry which is preliminary data.</text>
</comment>
<comment type="similarity">
    <text evidence="1">Belongs to the AHA1 family.</text>
</comment>